<name>A0A414D3U9_9FIRM</name>
<comment type="caution">
    <text evidence="1">The sequence shown here is derived from an EMBL/GenBank/DDBJ whole genome shotgun (WGS) entry which is preliminary data.</text>
</comment>
<dbReference type="RefSeq" id="WP_118008782.1">
    <property type="nucleotide sequence ID" value="NZ_DAWECG010000012.1"/>
</dbReference>
<evidence type="ECO:0000313" key="4">
    <source>
        <dbReference type="Proteomes" id="UP000285201"/>
    </source>
</evidence>
<dbReference type="Proteomes" id="UP000285201">
    <property type="component" value="Unassembled WGS sequence"/>
</dbReference>
<evidence type="ECO:0000313" key="3">
    <source>
        <dbReference type="Proteomes" id="UP000284794"/>
    </source>
</evidence>
<proteinExistence type="predicted"/>
<dbReference type="EMBL" id="QROY01000004">
    <property type="protein sequence ID" value="RHL69004.1"/>
    <property type="molecule type" value="Genomic_DNA"/>
</dbReference>
<evidence type="ECO:0000313" key="1">
    <source>
        <dbReference type="EMBL" id="RHD04438.1"/>
    </source>
</evidence>
<dbReference type="AlphaFoldDB" id="A0A414D3U9"/>
<accession>A0A414D3U9</accession>
<evidence type="ECO:0000313" key="2">
    <source>
        <dbReference type="EMBL" id="RHL69004.1"/>
    </source>
</evidence>
<gene>
    <name evidence="2" type="ORF">DW007_05500</name>
    <name evidence="1" type="ORF">DW811_14260</name>
</gene>
<dbReference type="Proteomes" id="UP000284794">
    <property type="component" value="Unassembled WGS sequence"/>
</dbReference>
<dbReference type="EMBL" id="QSIS01000029">
    <property type="protein sequence ID" value="RHD04438.1"/>
    <property type="molecule type" value="Genomic_DNA"/>
</dbReference>
<reference evidence="3 4" key="1">
    <citation type="submission" date="2018-08" db="EMBL/GenBank/DDBJ databases">
        <title>A genome reference for cultivated species of the human gut microbiota.</title>
        <authorList>
            <person name="Zou Y."/>
            <person name="Xue W."/>
            <person name="Luo G."/>
        </authorList>
    </citation>
    <scope>NUCLEOTIDE SEQUENCE [LARGE SCALE GENOMIC DNA]</scope>
    <source>
        <strain evidence="2 4">AF36-7BH</strain>
        <strain evidence="1 3">AM32-2AC</strain>
    </source>
</reference>
<sequence>MWKIKQIFDGDYGCEELAEGQLPKFCVTLVNESGQKKYVYVEDKWLVDRGLDEGSVWPEDIDE</sequence>
<organism evidence="1 3">
    <name type="scientific">Lachnospira eligens</name>
    <dbReference type="NCBI Taxonomy" id="39485"/>
    <lineage>
        <taxon>Bacteria</taxon>
        <taxon>Bacillati</taxon>
        <taxon>Bacillota</taxon>
        <taxon>Clostridia</taxon>
        <taxon>Lachnospirales</taxon>
        <taxon>Lachnospiraceae</taxon>
        <taxon>Lachnospira</taxon>
    </lineage>
</organism>
<protein>
    <submittedName>
        <fullName evidence="1">Uncharacterized protein</fullName>
    </submittedName>
</protein>